<sequence>MPNSKKVFILMGVSGTGKSTIGNLLSNKLGIPFFDGDDFHPEANIKKMAAGKPLNDDDRQGWLIKLNELAKEYKFRGAIIACSALKESYRGILQNEMENQLQFVHLEGSFELIKSRLENRKDHFMPLELLKSQFETLEPPVDAITVSISLTPDDIVHHIVNQT</sequence>
<dbReference type="RefSeq" id="WP_055392430.1">
    <property type="nucleotide sequence ID" value="NZ_LCTZ01000002.1"/>
</dbReference>
<comment type="catalytic activity">
    <reaction evidence="9 10">
        <text>D-gluconate + ATP = 6-phospho-D-gluconate + ADP + H(+)</text>
        <dbReference type="Rhea" id="RHEA:19433"/>
        <dbReference type="ChEBI" id="CHEBI:15378"/>
        <dbReference type="ChEBI" id="CHEBI:18391"/>
        <dbReference type="ChEBI" id="CHEBI:30616"/>
        <dbReference type="ChEBI" id="CHEBI:58759"/>
        <dbReference type="ChEBI" id="CHEBI:456216"/>
        <dbReference type="EC" id="2.7.1.12"/>
    </reaction>
</comment>
<dbReference type="GO" id="GO:0046316">
    <property type="term" value="F:gluconokinase activity"/>
    <property type="evidence" value="ECO:0007669"/>
    <property type="project" value="UniProtKB-EC"/>
</dbReference>
<keyword evidence="8" id="KW-0311">Gluconate utilization</keyword>
<evidence type="ECO:0000313" key="12">
    <source>
        <dbReference type="Proteomes" id="UP000050827"/>
    </source>
</evidence>
<evidence type="ECO:0000256" key="3">
    <source>
        <dbReference type="ARBA" id="ARBA00012054"/>
    </source>
</evidence>
<dbReference type="Gene3D" id="3.40.50.300">
    <property type="entry name" value="P-loop containing nucleotide triphosphate hydrolases"/>
    <property type="match status" value="1"/>
</dbReference>
<evidence type="ECO:0000256" key="4">
    <source>
        <dbReference type="ARBA" id="ARBA00022679"/>
    </source>
</evidence>
<reference evidence="11 12" key="1">
    <citation type="submission" date="2015-04" db="EMBL/GenBank/DDBJ databases">
        <title>Complete genome of flavobacterium.</title>
        <authorList>
            <person name="Kwon Y.M."/>
            <person name="Kim S.-J."/>
        </authorList>
    </citation>
    <scope>NUCLEOTIDE SEQUENCE [LARGE SCALE GENOMIC DNA]</scope>
    <source>
        <strain evidence="11 12">DK169</strain>
    </source>
</reference>
<organism evidence="11 12">
    <name type="scientific">Flagellimonas eckloniae</name>
    <dbReference type="NCBI Taxonomy" id="346185"/>
    <lineage>
        <taxon>Bacteria</taxon>
        <taxon>Pseudomonadati</taxon>
        <taxon>Bacteroidota</taxon>
        <taxon>Flavobacteriia</taxon>
        <taxon>Flavobacteriales</taxon>
        <taxon>Flavobacteriaceae</taxon>
        <taxon>Flagellimonas</taxon>
    </lineage>
</organism>
<dbReference type="Pfam" id="PF01202">
    <property type="entry name" value="SKI"/>
    <property type="match status" value="1"/>
</dbReference>
<evidence type="ECO:0000256" key="8">
    <source>
        <dbReference type="ARBA" id="ARBA00023064"/>
    </source>
</evidence>
<gene>
    <name evidence="11" type="ORF">AAY42_02485</name>
</gene>
<dbReference type="STRING" id="346185.AAY42_02485"/>
<protein>
    <recommendedName>
        <fullName evidence="3 10">Gluconokinase</fullName>
        <ecNumber evidence="3 10">2.7.1.12</ecNumber>
    </recommendedName>
</protein>
<evidence type="ECO:0000256" key="1">
    <source>
        <dbReference type="ARBA" id="ARBA00004761"/>
    </source>
</evidence>
<dbReference type="GO" id="GO:0005524">
    <property type="term" value="F:ATP binding"/>
    <property type="evidence" value="ECO:0007669"/>
    <property type="project" value="UniProtKB-KW"/>
</dbReference>
<comment type="caution">
    <text evidence="11">The sequence shown here is derived from an EMBL/GenBank/DDBJ whole genome shotgun (WGS) entry which is preliminary data.</text>
</comment>
<dbReference type="NCBIfam" id="TIGR01313">
    <property type="entry name" value="therm_gnt_kin"/>
    <property type="match status" value="1"/>
</dbReference>
<evidence type="ECO:0000313" key="11">
    <source>
        <dbReference type="EMBL" id="KQC28888.1"/>
    </source>
</evidence>
<keyword evidence="4 10" id="KW-0808">Transferase</keyword>
<dbReference type="InterPro" id="IPR027417">
    <property type="entry name" value="P-loop_NTPase"/>
</dbReference>
<comment type="similarity">
    <text evidence="2 10">Belongs to the gluconokinase GntK/GntV family.</text>
</comment>
<dbReference type="PATRIC" id="fig|1547436.3.peg.517"/>
<dbReference type="CDD" id="cd02021">
    <property type="entry name" value="GntK"/>
    <property type="match status" value="1"/>
</dbReference>
<dbReference type="GO" id="GO:0019521">
    <property type="term" value="P:D-gluconate metabolic process"/>
    <property type="evidence" value="ECO:0007669"/>
    <property type="project" value="UniProtKB-KW"/>
</dbReference>
<dbReference type="OrthoDB" id="9813917at2"/>
<dbReference type="EMBL" id="LCTZ01000002">
    <property type="protein sequence ID" value="KQC28888.1"/>
    <property type="molecule type" value="Genomic_DNA"/>
</dbReference>
<keyword evidence="6 10" id="KW-0418">Kinase</keyword>
<keyword evidence="7 10" id="KW-0067">ATP-binding</keyword>
<dbReference type="PANTHER" id="PTHR43442">
    <property type="entry name" value="GLUCONOKINASE-RELATED"/>
    <property type="match status" value="1"/>
</dbReference>
<dbReference type="Proteomes" id="UP000050827">
    <property type="component" value="Unassembled WGS sequence"/>
</dbReference>
<evidence type="ECO:0000256" key="9">
    <source>
        <dbReference type="ARBA" id="ARBA00048090"/>
    </source>
</evidence>
<dbReference type="SUPFAM" id="SSF52540">
    <property type="entry name" value="P-loop containing nucleoside triphosphate hydrolases"/>
    <property type="match status" value="1"/>
</dbReference>
<comment type="pathway">
    <text evidence="1">Carbohydrate acid metabolism.</text>
</comment>
<keyword evidence="12" id="KW-1185">Reference proteome</keyword>
<evidence type="ECO:0000256" key="5">
    <source>
        <dbReference type="ARBA" id="ARBA00022741"/>
    </source>
</evidence>
<accession>A0A0Q0XCP1</accession>
<proteinExistence type="inferred from homology"/>
<dbReference type="FunFam" id="3.40.50.300:FF:000522">
    <property type="entry name" value="Gluconokinase"/>
    <property type="match status" value="1"/>
</dbReference>
<dbReference type="InterPro" id="IPR031322">
    <property type="entry name" value="Shikimate/glucono_kinase"/>
</dbReference>
<keyword evidence="5 10" id="KW-0547">Nucleotide-binding</keyword>
<evidence type="ECO:0000256" key="2">
    <source>
        <dbReference type="ARBA" id="ARBA00008420"/>
    </source>
</evidence>
<evidence type="ECO:0000256" key="10">
    <source>
        <dbReference type="RuleBase" id="RU363066"/>
    </source>
</evidence>
<dbReference type="PANTHER" id="PTHR43442:SF3">
    <property type="entry name" value="GLUCONOKINASE-RELATED"/>
    <property type="match status" value="1"/>
</dbReference>
<dbReference type="AlphaFoldDB" id="A0A0Q0XCP1"/>
<dbReference type="GO" id="GO:0005737">
    <property type="term" value="C:cytoplasm"/>
    <property type="evidence" value="ECO:0007669"/>
    <property type="project" value="TreeGrafter"/>
</dbReference>
<name>A0A0Q0XCP1_9FLAO</name>
<evidence type="ECO:0000256" key="6">
    <source>
        <dbReference type="ARBA" id="ARBA00022777"/>
    </source>
</evidence>
<evidence type="ECO:0000256" key="7">
    <source>
        <dbReference type="ARBA" id="ARBA00022840"/>
    </source>
</evidence>
<dbReference type="EC" id="2.7.1.12" evidence="3 10"/>
<dbReference type="InterPro" id="IPR006001">
    <property type="entry name" value="Therm_gnt_kin"/>
</dbReference>